<dbReference type="EMBL" id="LT598488">
    <property type="protein sequence ID" value="SCW01871.1"/>
    <property type="molecule type" value="Genomic_DNA"/>
</dbReference>
<evidence type="ECO:0000313" key="8">
    <source>
        <dbReference type="EMBL" id="SCW01871.1"/>
    </source>
</evidence>
<feature type="compositionally biased region" description="Polar residues" evidence="5">
    <location>
        <begin position="220"/>
        <end position="231"/>
    </location>
</feature>
<dbReference type="OrthoDB" id="410267at2759"/>
<dbReference type="AlphaFoldDB" id="A0A1G4MDA7"/>
<comment type="subcellular location">
    <subcellularLocation>
        <location evidence="1">Membrane</location>
        <topology evidence="1">Multi-pass membrane protein</topology>
    </subcellularLocation>
</comment>
<dbReference type="Pfam" id="PF06813">
    <property type="entry name" value="Nodulin-like"/>
    <property type="match status" value="1"/>
</dbReference>
<dbReference type="GO" id="GO:0000329">
    <property type="term" value="C:fungal-type vacuole membrane"/>
    <property type="evidence" value="ECO:0007669"/>
    <property type="project" value="TreeGrafter"/>
</dbReference>
<feature type="region of interest" description="Disordered" evidence="5">
    <location>
        <begin position="219"/>
        <end position="238"/>
    </location>
</feature>
<feature type="transmembrane region" description="Helical" evidence="6">
    <location>
        <begin position="75"/>
        <end position="92"/>
    </location>
</feature>
<feature type="transmembrane region" description="Helical" evidence="6">
    <location>
        <begin position="49"/>
        <end position="68"/>
    </location>
</feature>
<evidence type="ECO:0000256" key="4">
    <source>
        <dbReference type="ARBA" id="ARBA00023136"/>
    </source>
</evidence>
<feature type="region of interest" description="Disordered" evidence="5">
    <location>
        <begin position="292"/>
        <end position="331"/>
    </location>
</feature>
<name>A0A1G4MDA7_LACFM</name>
<organism evidence="8 9">
    <name type="scientific">Lachancea fermentati</name>
    <name type="common">Zygosaccharomyces fermentati</name>
    <dbReference type="NCBI Taxonomy" id="4955"/>
    <lineage>
        <taxon>Eukaryota</taxon>
        <taxon>Fungi</taxon>
        <taxon>Dikarya</taxon>
        <taxon>Ascomycota</taxon>
        <taxon>Saccharomycotina</taxon>
        <taxon>Saccharomycetes</taxon>
        <taxon>Saccharomycetales</taxon>
        <taxon>Saccharomycetaceae</taxon>
        <taxon>Lachancea</taxon>
    </lineage>
</organism>
<keyword evidence="4 6" id="KW-0472">Membrane</keyword>
<proteinExistence type="predicted"/>
<evidence type="ECO:0000259" key="7">
    <source>
        <dbReference type="Pfam" id="PF06813"/>
    </source>
</evidence>
<feature type="transmembrane region" description="Helical" evidence="6">
    <location>
        <begin position="9"/>
        <end position="29"/>
    </location>
</feature>
<dbReference type="OMA" id="WGLICTG"/>
<feature type="transmembrane region" description="Helical" evidence="6">
    <location>
        <begin position="168"/>
        <end position="192"/>
    </location>
</feature>
<reference evidence="9" key="1">
    <citation type="submission" date="2016-03" db="EMBL/GenBank/DDBJ databases">
        <authorList>
            <person name="Devillers H."/>
        </authorList>
    </citation>
    <scope>NUCLEOTIDE SEQUENCE [LARGE SCALE GENOMIC DNA]</scope>
</reference>
<evidence type="ECO:0000256" key="3">
    <source>
        <dbReference type="ARBA" id="ARBA00022989"/>
    </source>
</evidence>
<dbReference type="STRING" id="4955.A0A1G4MDA7"/>
<feature type="transmembrane region" description="Helical" evidence="6">
    <location>
        <begin position="460"/>
        <end position="478"/>
    </location>
</feature>
<accession>A0A1G4MDA7</accession>
<evidence type="ECO:0000256" key="6">
    <source>
        <dbReference type="SAM" id="Phobius"/>
    </source>
</evidence>
<dbReference type="InterPro" id="IPR010658">
    <property type="entry name" value="Nodulin-like"/>
</dbReference>
<evidence type="ECO:0000313" key="9">
    <source>
        <dbReference type="Proteomes" id="UP000190831"/>
    </source>
</evidence>
<dbReference type="InterPro" id="IPR036259">
    <property type="entry name" value="MFS_trans_sf"/>
</dbReference>
<sequence>MAPPSRTQLLSCFIGSNIVALGSGTPYLYSFYAPQLLQKCQLPISKSSTLSFSMTIGSSAMGFLAGLIIDKKSPAYSSVLGALGTFVAYGTLRYCYVNEVGSVLMISAALILVGFGSVSGFYGAVKCCTTNFPHHRGTAGAFPVALYALAGLLYSSLCAWLFGDRMDLVFTFLMCVCSSMILVGGFTLKILVGHSEVKKRRKSSTIAQPVLRSSGEAVAPSSQPIAIQGRSNARDSRGSFSNYKSFMRRSMSQISSSTDSLVSLGSSMKRTDSYVWSKELAGSLSFWGWGKARPSDSSLNKSVSESPSPVHKRDNSAHSNSTEAAPLSSSIADNTRRDSLLRESNPLTIGETPENYELEPILSKPIPAWQDNHIYQTVTQPRFLAFFLILSILSGIGQTYIYSVGFVVDTMVHSDPDIKVNTEAIQSLQVSIISIMSFLGRLSAGPISDLLVKKVKAQRAWCVLVACALMFVASRQILSDVVSIRPLISSVNAKKRYPAIDNISLTSFTFGYAFGVTFGTFPAIIADQFGTAGFSTTWGLCTTGGMISVKAFSAVFANDLSSNTEVGKSFCIKGSLCYRHTFHITALFSIINASIVCLLIAVSYWQKKLKRTERTGNAVFVLDEDESTVQHGQHDFAAIDENEV</sequence>
<keyword evidence="2 6" id="KW-0812">Transmembrane</keyword>
<feature type="domain" description="Nodulin-like" evidence="7">
    <location>
        <begin position="13"/>
        <end position="201"/>
    </location>
</feature>
<dbReference type="PANTHER" id="PTHR21576:SF166">
    <property type="entry name" value="ADR278WP"/>
    <property type="match status" value="1"/>
</dbReference>
<feature type="transmembrane region" description="Helical" evidence="6">
    <location>
        <begin position="383"/>
        <end position="408"/>
    </location>
</feature>
<keyword evidence="9" id="KW-1185">Reference proteome</keyword>
<dbReference type="Proteomes" id="UP000190831">
    <property type="component" value="Chromosome E"/>
</dbReference>
<feature type="compositionally biased region" description="Polar residues" evidence="5">
    <location>
        <begin position="295"/>
        <end position="307"/>
    </location>
</feature>
<feature type="transmembrane region" description="Helical" evidence="6">
    <location>
        <begin position="137"/>
        <end position="162"/>
    </location>
</feature>
<feature type="transmembrane region" description="Helical" evidence="6">
    <location>
        <begin position="104"/>
        <end position="125"/>
    </location>
</feature>
<feature type="transmembrane region" description="Helical" evidence="6">
    <location>
        <begin position="582"/>
        <end position="605"/>
    </location>
</feature>
<keyword evidence="3 6" id="KW-1133">Transmembrane helix</keyword>
<protein>
    <submittedName>
        <fullName evidence="8">LAFE_0E09120g1_1</fullName>
    </submittedName>
</protein>
<evidence type="ECO:0000256" key="5">
    <source>
        <dbReference type="SAM" id="MobiDB-lite"/>
    </source>
</evidence>
<evidence type="ECO:0000256" key="2">
    <source>
        <dbReference type="ARBA" id="ARBA00022692"/>
    </source>
</evidence>
<gene>
    <name evidence="8" type="ORF">LAFE_0E09120G</name>
</gene>
<dbReference type="Gene3D" id="1.20.1250.20">
    <property type="entry name" value="MFS general substrate transporter like domains"/>
    <property type="match status" value="2"/>
</dbReference>
<dbReference type="SUPFAM" id="SSF103473">
    <property type="entry name" value="MFS general substrate transporter"/>
    <property type="match status" value="2"/>
</dbReference>
<feature type="compositionally biased region" description="Polar residues" evidence="5">
    <location>
        <begin position="317"/>
        <end position="331"/>
    </location>
</feature>
<evidence type="ECO:0000256" key="1">
    <source>
        <dbReference type="ARBA" id="ARBA00004141"/>
    </source>
</evidence>
<dbReference type="PANTHER" id="PTHR21576">
    <property type="entry name" value="UNCHARACTERIZED NODULIN-LIKE PROTEIN"/>
    <property type="match status" value="1"/>
</dbReference>